<keyword evidence="14 19" id="KW-0472">Membrane</keyword>
<dbReference type="Pfam" id="PF00528">
    <property type="entry name" value="BPD_transp_1"/>
    <property type="match status" value="1"/>
</dbReference>
<feature type="transmembrane region" description="Helical" evidence="19">
    <location>
        <begin position="147"/>
        <end position="167"/>
    </location>
</feature>
<dbReference type="PROSITE" id="PS50893">
    <property type="entry name" value="ABC_TRANSPORTER_2"/>
    <property type="match status" value="1"/>
</dbReference>
<dbReference type="InterPro" id="IPR035906">
    <property type="entry name" value="MetI-like_sf"/>
</dbReference>
<keyword evidence="24" id="KW-1185">Reference proteome</keyword>
<evidence type="ECO:0000313" key="23">
    <source>
        <dbReference type="EMBL" id="MFD1718049.1"/>
    </source>
</evidence>
<evidence type="ECO:0000256" key="4">
    <source>
        <dbReference type="ARBA" id="ARBA00022448"/>
    </source>
</evidence>
<accession>A0ABW4L7M7</accession>
<comment type="subcellular location">
    <subcellularLocation>
        <location evidence="19">Cell membrane</location>
        <topology evidence="19">Multi-pass membrane protein</topology>
    </subcellularLocation>
    <subcellularLocation>
        <location evidence="2">Cell membrane</location>
        <topology evidence="2">Peripheral membrane protein</topology>
    </subcellularLocation>
    <subcellularLocation>
        <location evidence="1">Membrane</location>
        <topology evidence="1">Multi-pass membrane protein</topology>
    </subcellularLocation>
</comment>
<dbReference type="SMART" id="SM00382">
    <property type="entry name" value="AAA"/>
    <property type="match status" value="1"/>
</dbReference>
<proteinExistence type="inferred from homology"/>
<feature type="domain" description="ABC transporter" evidence="21">
    <location>
        <begin position="334"/>
        <end position="583"/>
    </location>
</feature>
<feature type="transmembrane region" description="Helical" evidence="19">
    <location>
        <begin position="121"/>
        <end position="141"/>
    </location>
</feature>
<keyword evidence="4 19" id="KW-0813">Transport</keyword>
<dbReference type="PANTHER" id="PTHR43297">
    <property type="entry name" value="OLIGOPEPTIDE TRANSPORT ATP-BINDING PROTEIN APPD"/>
    <property type="match status" value="1"/>
</dbReference>
<reference evidence="24" key="1">
    <citation type="journal article" date="2019" name="Int. J. Syst. Evol. Microbiol.">
        <title>The Global Catalogue of Microorganisms (GCM) 10K type strain sequencing project: providing services to taxonomists for standard genome sequencing and annotation.</title>
        <authorList>
            <consortium name="The Broad Institute Genomics Platform"/>
            <consortium name="The Broad Institute Genome Sequencing Center for Infectious Disease"/>
            <person name="Wu L."/>
            <person name="Ma J."/>
        </authorList>
    </citation>
    <scope>NUCLEOTIDE SEQUENCE [LARGE SCALE GENOMIC DNA]</scope>
    <source>
        <strain evidence="24">JCM 17130</strain>
    </source>
</reference>
<feature type="domain" description="ABC transmembrane type-1" evidence="22">
    <location>
        <begin position="86"/>
        <end position="274"/>
    </location>
</feature>
<evidence type="ECO:0000256" key="13">
    <source>
        <dbReference type="ARBA" id="ARBA00023112"/>
    </source>
</evidence>
<evidence type="ECO:0000256" key="14">
    <source>
        <dbReference type="ARBA" id="ARBA00023136"/>
    </source>
</evidence>
<evidence type="ECO:0000256" key="5">
    <source>
        <dbReference type="ARBA" id="ARBA00022475"/>
    </source>
</evidence>
<keyword evidence="13" id="KW-0921">Nickel transport</keyword>
<evidence type="ECO:0000259" key="22">
    <source>
        <dbReference type="PROSITE" id="PS50928"/>
    </source>
</evidence>
<protein>
    <recommendedName>
        <fullName evidence="17">Nickel import system ATP-binding protein NikD</fullName>
        <ecNumber evidence="16">7.2.2.11</ecNumber>
    </recommendedName>
</protein>
<keyword evidence="6" id="KW-0533">Nickel</keyword>
<dbReference type="InterPro" id="IPR000515">
    <property type="entry name" value="MetI-like"/>
</dbReference>
<dbReference type="PANTHER" id="PTHR43297:SF13">
    <property type="entry name" value="NICKEL ABC TRANSPORTER, ATP-BINDING PROTEIN"/>
    <property type="match status" value="1"/>
</dbReference>
<comment type="similarity">
    <text evidence="3">Belongs to the ABC transporter superfamily.</text>
</comment>
<comment type="caution">
    <text evidence="23">The sequence shown here is derived from an EMBL/GenBank/DDBJ whole genome shotgun (WGS) entry which is preliminary data.</text>
</comment>
<keyword evidence="9" id="KW-0067">ATP-binding</keyword>
<dbReference type="RefSeq" id="WP_388005550.1">
    <property type="nucleotide sequence ID" value="NZ_JBHUEE010000004.1"/>
</dbReference>
<dbReference type="Pfam" id="PF12911">
    <property type="entry name" value="OppC_N"/>
    <property type="match status" value="1"/>
</dbReference>
<evidence type="ECO:0000256" key="17">
    <source>
        <dbReference type="ARBA" id="ARBA00044143"/>
    </source>
</evidence>
<feature type="transmembrane region" description="Helical" evidence="19">
    <location>
        <begin position="250"/>
        <end position="276"/>
    </location>
</feature>
<feature type="transmembrane region" description="Helical" evidence="19">
    <location>
        <begin position="25"/>
        <end position="43"/>
    </location>
</feature>
<dbReference type="InterPro" id="IPR003593">
    <property type="entry name" value="AAA+_ATPase"/>
</dbReference>
<evidence type="ECO:0000256" key="15">
    <source>
        <dbReference type="ARBA" id="ARBA00038669"/>
    </source>
</evidence>
<evidence type="ECO:0000256" key="11">
    <source>
        <dbReference type="ARBA" id="ARBA00022989"/>
    </source>
</evidence>
<keyword evidence="11 19" id="KW-1133">Transmembrane helix</keyword>
<keyword evidence="5" id="KW-1003">Cell membrane</keyword>
<comment type="catalytic activity">
    <reaction evidence="18">
        <text>Ni(2+)(out) + ATP + H2O = Ni(2+)(in) + ADP + phosphate + H(+)</text>
        <dbReference type="Rhea" id="RHEA:15557"/>
        <dbReference type="ChEBI" id="CHEBI:15377"/>
        <dbReference type="ChEBI" id="CHEBI:15378"/>
        <dbReference type="ChEBI" id="CHEBI:30616"/>
        <dbReference type="ChEBI" id="CHEBI:43474"/>
        <dbReference type="ChEBI" id="CHEBI:49786"/>
        <dbReference type="ChEBI" id="CHEBI:456216"/>
        <dbReference type="EC" id="7.2.2.11"/>
    </reaction>
    <physiologicalReaction direction="left-to-right" evidence="18">
        <dbReference type="Rhea" id="RHEA:15558"/>
    </physiologicalReaction>
</comment>
<evidence type="ECO:0000256" key="16">
    <source>
        <dbReference type="ARBA" id="ARBA00039098"/>
    </source>
</evidence>
<name>A0ABW4L7M7_9MICO</name>
<comment type="similarity">
    <text evidence="19">Belongs to the binding-protein-dependent transport system permease family.</text>
</comment>
<dbReference type="InterPro" id="IPR050388">
    <property type="entry name" value="ABC_Ni/Peptide_Import"/>
</dbReference>
<dbReference type="InterPro" id="IPR025966">
    <property type="entry name" value="OppC_N"/>
</dbReference>
<dbReference type="PROSITE" id="PS50928">
    <property type="entry name" value="ABC_TM1"/>
    <property type="match status" value="1"/>
</dbReference>
<dbReference type="Gene3D" id="1.10.3720.10">
    <property type="entry name" value="MetI-like"/>
    <property type="match status" value="1"/>
</dbReference>
<dbReference type="CDD" id="cd06261">
    <property type="entry name" value="TM_PBP2"/>
    <property type="match status" value="1"/>
</dbReference>
<dbReference type="Gene3D" id="3.40.50.300">
    <property type="entry name" value="P-loop containing nucleotide triphosphate hydrolases"/>
    <property type="match status" value="1"/>
</dbReference>
<evidence type="ECO:0000256" key="9">
    <source>
        <dbReference type="ARBA" id="ARBA00022840"/>
    </source>
</evidence>
<feature type="compositionally biased region" description="Low complexity" evidence="20">
    <location>
        <begin position="294"/>
        <end position="305"/>
    </location>
</feature>
<evidence type="ECO:0000256" key="1">
    <source>
        <dbReference type="ARBA" id="ARBA00004141"/>
    </source>
</evidence>
<dbReference type="Pfam" id="PF00005">
    <property type="entry name" value="ABC_tran"/>
    <property type="match status" value="1"/>
</dbReference>
<dbReference type="PROSITE" id="PS00211">
    <property type="entry name" value="ABC_TRANSPORTER_1"/>
    <property type="match status" value="1"/>
</dbReference>
<evidence type="ECO:0000256" key="19">
    <source>
        <dbReference type="RuleBase" id="RU363032"/>
    </source>
</evidence>
<evidence type="ECO:0000256" key="2">
    <source>
        <dbReference type="ARBA" id="ARBA00004202"/>
    </source>
</evidence>
<evidence type="ECO:0000256" key="8">
    <source>
        <dbReference type="ARBA" id="ARBA00022741"/>
    </source>
</evidence>
<gene>
    <name evidence="23" type="ORF">ACFSE6_09395</name>
</gene>
<feature type="region of interest" description="Disordered" evidence="20">
    <location>
        <begin position="292"/>
        <end position="329"/>
    </location>
</feature>
<evidence type="ECO:0000256" key="10">
    <source>
        <dbReference type="ARBA" id="ARBA00022967"/>
    </source>
</evidence>
<sequence length="602" mass="63721">MTTTAPTAGPAAAGSLLRRILRRPVGLVSFVVVAAIGVLAVIGPRLTPYDPNLASLELVLAPPSADHIMGADSAGRDVFSRLLAATQVSIAAALVAVVTALVIGVIAGLIAGYYQGWFDTVTSWVTSLVMALPGIVVLLAARSVLGPSVWLAMLVFGVLMSPAYYRLVHASVTSVRNELYVDAARVAGLSDARIIGRHVLSVVRAPIIIQSATLTGIAIAIQSGLEFLGLGDMSVPTWGAMLNDAFLNIFRAPVLMVWPATAIAITCLALTLLANVMRDELERTVRVRRRKKTAATANAAAQSADRSAEPGSDVIVHPDEEATSTRSHEPVLTVRNLRVGYDQPDGSTLEVVHGVSLEVRKGEAHGLIGESGSGKTQTAFSVLGLLPRGGRVTGGQITYENVHLAGASERVYSSVRGIRIGYIPQEPMSNLDPSFTIGSQLVEPLRVGLGMSKAEATAKALDLLERVGIPEPRRTFDAYPFEISGGMAQRVLIAGAVSTDPDLIIADEPTTALDVTVQAEVLDLLRDLQRERGMAMLLVTHNFGVVADLCDRVTVMREGLFVEQGPVRTILKRAEHPYTCGLLDAILDEGPARAPLTVGSQS</sequence>
<dbReference type="InterPro" id="IPR027417">
    <property type="entry name" value="P-loop_NTPase"/>
</dbReference>
<dbReference type="SUPFAM" id="SSF52540">
    <property type="entry name" value="P-loop containing nucleoside triphosphate hydrolases"/>
    <property type="match status" value="1"/>
</dbReference>
<evidence type="ECO:0000256" key="12">
    <source>
        <dbReference type="ARBA" id="ARBA00023065"/>
    </source>
</evidence>
<evidence type="ECO:0000256" key="3">
    <source>
        <dbReference type="ARBA" id="ARBA00005417"/>
    </source>
</evidence>
<keyword evidence="10" id="KW-1278">Translocase</keyword>
<dbReference type="CDD" id="cd03257">
    <property type="entry name" value="ABC_NikE_OppD_transporters"/>
    <property type="match status" value="1"/>
</dbReference>
<evidence type="ECO:0000313" key="24">
    <source>
        <dbReference type="Proteomes" id="UP001597277"/>
    </source>
</evidence>
<feature type="transmembrane region" description="Helical" evidence="19">
    <location>
        <begin position="90"/>
        <end position="114"/>
    </location>
</feature>
<dbReference type="EC" id="7.2.2.11" evidence="16"/>
<evidence type="ECO:0000256" key="7">
    <source>
        <dbReference type="ARBA" id="ARBA00022692"/>
    </source>
</evidence>
<organism evidence="23 24">
    <name type="scientific">Georgenia deserti</name>
    <dbReference type="NCBI Taxonomy" id="2093781"/>
    <lineage>
        <taxon>Bacteria</taxon>
        <taxon>Bacillati</taxon>
        <taxon>Actinomycetota</taxon>
        <taxon>Actinomycetes</taxon>
        <taxon>Micrococcales</taxon>
        <taxon>Bogoriellaceae</taxon>
        <taxon>Georgenia</taxon>
    </lineage>
</organism>
<keyword evidence="12" id="KW-0406">Ion transport</keyword>
<dbReference type="EMBL" id="JBHUEE010000004">
    <property type="protein sequence ID" value="MFD1718049.1"/>
    <property type="molecule type" value="Genomic_DNA"/>
</dbReference>
<dbReference type="SUPFAM" id="SSF161098">
    <property type="entry name" value="MetI-like"/>
    <property type="match status" value="1"/>
</dbReference>
<dbReference type="InterPro" id="IPR017871">
    <property type="entry name" value="ABC_transporter-like_CS"/>
</dbReference>
<dbReference type="InterPro" id="IPR003439">
    <property type="entry name" value="ABC_transporter-like_ATP-bd"/>
</dbReference>
<dbReference type="Proteomes" id="UP001597277">
    <property type="component" value="Unassembled WGS sequence"/>
</dbReference>
<evidence type="ECO:0000256" key="20">
    <source>
        <dbReference type="SAM" id="MobiDB-lite"/>
    </source>
</evidence>
<comment type="subunit">
    <text evidence="15">The complex is composed of two ATP-binding proteins (NikD and NikE), two transmembrane proteins (NikB and NikC) and a solute-binding protein (NikA).</text>
</comment>
<feature type="transmembrane region" description="Helical" evidence="19">
    <location>
        <begin position="207"/>
        <end position="230"/>
    </location>
</feature>
<evidence type="ECO:0000259" key="21">
    <source>
        <dbReference type="PROSITE" id="PS50893"/>
    </source>
</evidence>
<keyword evidence="8" id="KW-0547">Nucleotide-binding</keyword>
<keyword evidence="7 19" id="KW-0812">Transmembrane</keyword>
<evidence type="ECO:0000256" key="18">
    <source>
        <dbReference type="ARBA" id="ARBA00048610"/>
    </source>
</evidence>
<evidence type="ECO:0000256" key="6">
    <source>
        <dbReference type="ARBA" id="ARBA00022596"/>
    </source>
</evidence>